<dbReference type="Proteomes" id="UP000280685">
    <property type="component" value="Chromosome 6"/>
</dbReference>
<dbReference type="PANTHER" id="PTHR35186:SF4">
    <property type="entry name" value="PRION-INHIBITION AND PROPAGATION HELO DOMAIN-CONTAINING PROTEIN"/>
    <property type="match status" value="1"/>
</dbReference>
<organism evidence="3 4">
    <name type="scientific">Podospora comata</name>
    <dbReference type="NCBI Taxonomy" id="48703"/>
    <lineage>
        <taxon>Eukaryota</taxon>
        <taxon>Fungi</taxon>
        <taxon>Dikarya</taxon>
        <taxon>Ascomycota</taxon>
        <taxon>Pezizomycotina</taxon>
        <taxon>Sordariomycetes</taxon>
        <taxon>Sordariomycetidae</taxon>
        <taxon>Sordariales</taxon>
        <taxon>Podosporaceae</taxon>
        <taxon>Podospora</taxon>
    </lineage>
</organism>
<proteinExistence type="predicted"/>
<sequence length="600" mass="67158">MSGFEVAGVVLGSIPLLISTLEHYSDGVSALQRWRRYERELRCLIRNLQTERVKLTNVCEKLLVGLVPSSKIESMIKNPGGAEWRTEDIRQRIKARLWEACDVFDDIIQDVKLAIDEMEKRLGSQNDGKVSELRRGIFTLRRSRYDDLLTIIKDGVANLENLTDRNIELEPSRRIRSQVKLFRILRGLANSLYRALQSSLACGCKHDLGIKLERRTVDITPIDEDERIICELAFQFVVSSLSRSEILPTRTWQKVLVKATPPPPPSPLPSPSPRCDPQQLPPLYPARIQQRRPRTRKTVSFGFSQLSTMASTTTTLGQTATHTSVARAIHSLNSTMESIVLSNITTTINLCENLQKVQQCPTAQGDASCGIIIDQHLSKTCRKYNVYHVLQPTDFSLLSLHRILEHKDKDNPIPYPDQLHLAAVISSNLLQFHSTPWVPEALDSHQIFFIVTDDGPIYSHPFFLKLKEPLNSTQPSSTADGSATCVLDRDPKLLSLGLLLIELILGQTLDSLKTGTGPGIFPEGSLGWKYVIAQSVLPRVKTKSLNYYTAVVRCIDGDFHSRRAAADGTGLDSESLCEEVYSGVVALLEKDYENSSKMFA</sequence>
<evidence type="ECO:0000313" key="3">
    <source>
        <dbReference type="EMBL" id="VBB84655.1"/>
    </source>
</evidence>
<evidence type="ECO:0000259" key="2">
    <source>
        <dbReference type="Pfam" id="PF24476"/>
    </source>
</evidence>
<dbReference type="EMBL" id="LR026969">
    <property type="protein sequence ID" value="VBB84655.1"/>
    <property type="molecule type" value="Genomic_DNA"/>
</dbReference>
<keyword evidence="4" id="KW-1185">Reference proteome</keyword>
<dbReference type="PANTHER" id="PTHR35186">
    <property type="entry name" value="ANK_REP_REGION DOMAIN-CONTAINING PROTEIN"/>
    <property type="match status" value="1"/>
</dbReference>
<feature type="domain" description="DUF7580" evidence="2">
    <location>
        <begin position="185"/>
        <end position="593"/>
    </location>
</feature>
<reference evidence="3" key="1">
    <citation type="submission" date="2018-02" db="EMBL/GenBank/DDBJ databases">
        <authorList>
            <person name="Silar P."/>
        </authorList>
    </citation>
    <scope>NUCLEOTIDE SEQUENCE [LARGE SCALE GENOMIC DNA]</scope>
    <source>
        <strain evidence="3">T</strain>
    </source>
</reference>
<accession>A0ABY6SJE2</accession>
<dbReference type="InterPro" id="IPR056002">
    <property type="entry name" value="DUF7580"/>
</dbReference>
<evidence type="ECO:0000313" key="4">
    <source>
        <dbReference type="Proteomes" id="UP000280685"/>
    </source>
</evidence>
<evidence type="ECO:0000256" key="1">
    <source>
        <dbReference type="SAM" id="MobiDB-lite"/>
    </source>
</evidence>
<feature type="region of interest" description="Disordered" evidence="1">
    <location>
        <begin position="259"/>
        <end position="279"/>
    </location>
</feature>
<gene>
    <name evidence="3" type="ORF">PODCO_609214</name>
</gene>
<name>A0ABY6SJE2_PODCO</name>
<feature type="compositionally biased region" description="Pro residues" evidence="1">
    <location>
        <begin position="260"/>
        <end position="279"/>
    </location>
</feature>
<dbReference type="Pfam" id="PF24476">
    <property type="entry name" value="DUF7580"/>
    <property type="match status" value="1"/>
</dbReference>
<protein>
    <recommendedName>
        <fullName evidence="2">DUF7580 domain-containing protein</fullName>
    </recommendedName>
</protein>